<evidence type="ECO:0008006" key="6">
    <source>
        <dbReference type="Google" id="ProtNLM"/>
    </source>
</evidence>
<sequence>MRFNLSTAILSLAIASLVITAPAPDTNAPEVEKQSRLGYKIAEWFQEVKNSFNCLACVAGLVTVKNIAWLKRSWALGGVVKPYPLIKMDVDVCSNFIYTEDAVLVDSLLSADKMGGDGRFICLHVGGLCALPAITSGTLTFLKPRPVYAIIPAPSGTLADVLHLSDAALSWGDYNCNASYKLVTSMLNYVPSVANISFGIMTGDIPPHDAWLGTPEKIIPQLKAAFDAKIVVKAKTYPAVGNYAASPLNSMFPTPKSGGDIVWLYSTLADDWTRWLTNDTVKSFENYGSYTLNPASGLRIVSLNTNFCYTINFNCTALYRQVVARYSPHVIAEQFFGHSHYDELSLTYGPGAKSAQNAVLTAWIGPSVTSYTDLNPAFRVYKVDTKSWNVFESLTYVADLDKSASWDLIGSTPNWHLEYSARLTYSQWVPLAADQPLSAAWWHNITNFLESSPEVFKQYWSLRDHNANRLPEGTQANGCVPDNVYDLRASMRSEICSSVHDDEHSYKASSAGADMSLNPAASIITGIRSLGEWGSNAKPWNKRLC</sequence>
<feature type="signal peptide" evidence="3">
    <location>
        <begin position="1"/>
        <end position="20"/>
    </location>
</feature>
<keyword evidence="5" id="KW-1185">Reference proteome</keyword>
<keyword evidence="3" id="KW-0732">Signal</keyword>
<dbReference type="PANTHER" id="PTHR10340:SF34">
    <property type="entry name" value="SPHINGOMYELIN PHOSPHODIESTERASE"/>
    <property type="match status" value="1"/>
</dbReference>
<evidence type="ECO:0000313" key="4">
    <source>
        <dbReference type="EMBL" id="KAF9136408.1"/>
    </source>
</evidence>
<comment type="caution">
    <text evidence="4">The sequence shown here is derived from an EMBL/GenBank/DDBJ whole genome shotgun (WGS) entry which is preliminary data.</text>
</comment>
<reference evidence="4" key="1">
    <citation type="journal article" date="2020" name="Fungal Divers.">
        <title>Resolving the Mortierellaceae phylogeny through synthesis of multi-gene phylogenetics and phylogenomics.</title>
        <authorList>
            <person name="Vandepol N."/>
            <person name="Liber J."/>
            <person name="Desiro A."/>
            <person name="Na H."/>
            <person name="Kennedy M."/>
            <person name="Barry K."/>
            <person name="Grigoriev I.V."/>
            <person name="Miller A.N."/>
            <person name="O'Donnell K."/>
            <person name="Stajich J.E."/>
            <person name="Bonito G."/>
        </authorList>
    </citation>
    <scope>NUCLEOTIDE SEQUENCE</scope>
    <source>
        <strain evidence="4">NRRL 6426</strain>
    </source>
</reference>
<gene>
    <name evidence="4" type="ORF">BG015_003153</name>
</gene>
<dbReference type="Proteomes" id="UP000748756">
    <property type="component" value="Unassembled WGS sequence"/>
</dbReference>
<dbReference type="AlphaFoldDB" id="A0A9P5V612"/>
<proteinExistence type="predicted"/>
<dbReference type="GO" id="GO:0008081">
    <property type="term" value="F:phosphoric diester hydrolase activity"/>
    <property type="evidence" value="ECO:0007669"/>
    <property type="project" value="TreeGrafter"/>
</dbReference>
<accession>A0A9P5V612</accession>
<keyword evidence="2" id="KW-0325">Glycoprotein</keyword>
<evidence type="ECO:0000256" key="3">
    <source>
        <dbReference type="SAM" id="SignalP"/>
    </source>
</evidence>
<keyword evidence="1" id="KW-0378">Hydrolase</keyword>
<feature type="chain" id="PRO_5040353491" description="Sphingomyelin phosphodiesterase" evidence="3">
    <location>
        <begin position="21"/>
        <end position="545"/>
    </location>
</feature>
<dbReference type="EMBL" id="JAAAUQ010001671">
    <property type="protein sequence ID" value="KAF9136408.1"/>
    <property type="molecule type" value="Genomic_DNA"/>
</dbReference>
<evidence type="ECO:0000313" key="5">
    <source>
        <dbReference type="Proteomes" id="UP000748756"/>
    </source>
</evidence>
<name>A0A9P5V612_9FUNG</name>
<organism evidence="4 5">
    <name type="scientific">Linnemannia schmuckeri</name>
    <dbReference type="NCBI Taxonomy" id="64567"/>
    <lineage>
        <taxon>Eukaryota</taxon>
        <taxon>Fungi</taxon>
        <taxon>Fungi incertae sedis</taxon>
        <taxon>Mucoromycota</taxon>
        <taxon>Mortierellomycotina</taxon>
        <taxon>Mortierellomycetes</taxon>
        <taxon>Mortierellales</taxon>
        <taxon>Mortierellaceae</taxon>
        <taxon>Linnemannia</taxon>
    </lineage>
</organism>
<protein>
    <recommendedName>
        <fullName evidence="6">Sphingomyelin phosphodiesterase</fullName>
    </recommendedName>
</protein>
<dbReference type="PANTHER" id="PTHR10340">
    <property type="entry name" value="SPHINGOMYELIN PHOSPHODIESTERASE"/>
    <property type="match status" value="1"/>
</dbReference>
<dbReference type="OrthoDB" id="282973at2759"/>
<evidence type="ECO:0000256" key="2">
    <source>
        <dbReference type="ARBA" id="ARBA00023180"/>
    </source>
</evidence>
<evidence type="ECO:0000256" key="1">
    <source>
        <dbReference type="ARBA" id="ARBA00022801"/>
    </source>
</evidence>
<dbReference type="GO" id="GO:0005615">
    <property type="term" value="C:extracellular space"/>
    <property type="evidence" value="ECO:0007669"/>
    <property type="project" value="TreeGrafter"/>
</dbReference>
<dbReference type="InterPro" id="IPR029052">
    <property type="entry name" value="Metallo-depent_PP-like"/>
</dbReference>
<dbReference type="SUPFAM" id="SSF56300">
    <property type="entry name" value="Metallo-dependent phosphatases"/>
    <property type="match status" value="1"/>
</dbReference>